<evidence type="ECO:0000313" key="9">
    <source>
        <dbReference type="EMBL" id="PIP33796.1"/>
    </source>
</evidence>
<feature type="transmembrane region" description="Helical" evidence="7">
    <location>
        <begin position="131"/>
        <end position="149"/>
    </location>
</feature>
<reference evidence="9 10" key="1">
    <citation type="submission" date="2017-09" db="EMBL/GenBank/DDBJ databases">
        <title>Depth-based differentiation of microbial function through sediment-hosted aquifers and enrichment of novel symbionts in the deep terrestrial subsurface.</title>
        <authorList>
            <person name="Probst A.J."/>
            <person name="Ladd B."/>
            <person name="Jarett J.K."/>
            <person name="Geller-Mcgrath D.E."/>
            <person name="Sieber C.M."/>
            <person name="Emerson J.B."/>
            <person name="Anantharaman K."/>
            <person name="Thomas B.C."/>
            <person name="Malmstrom R."/>
            <person name="Stieglmeier M."/>
            <person name="Klingl A."/>
            <person name="Woyke T."/>
            <person name="Ryan C.M."/>
            <person name="Banfield J.F."/>
        </authorList>
    </citation>
    <scope>NUCLEOTIDE SEQUENCE [LARGE SCALE GENOMIC DNA]</scope>
    <source>
        <strain evidence="9">CG23_combo_of_CG06-09_8_20_14_all_49_15</strain>
    </source>
</reference>
<accession>A0A2G9ZKU6</accession>
<name>A0A2G9ZKU6_9BACT</name>
<keyword evidence="6 7" id="KW-0472">Membrane</keyword>
<evidence type="ECO:0000259" key="8">
    <source>
        <dbReference type="Pfam" id="PF02397"/>
    </source>
</evidence>
<keyword evidence="3" id="KW-0808">Transferase</keyword>
<evidence type="ECO:0000256" key="5">
    <source>
        <dbReference type="ARBA" id="ARBA00022989"/>
    </source>
</evidence>
<dbReference type="PANTHER" id="PTHR30576">
    <property type="entry name" value="COLANIC BIOSYNTHESIS UDP-GLUCOSE LIPID CARRIER TRANSFERASE"/>
    <property type="match status" value="1"/>
</dbReference>
<comment type="subcellular location">
    <subcellularLocation>
        <location evidence="1">Membrane</location>
        <topology evidence="1">Multi-pass membrane protein</topology>
    </subcellularLocation>
</comment>
<evidence type="ECO:0000256" key="6">
    <source>
        <dbReference type="ARBA" id="ARBA00023136"/>
    </source>
</evidence>
<feature type="transmembrane region" description="Helical" evidence="7">
    <location>
        <begin position="68"/>
        <end position="89"/>
    </location>
</feature>
<dbReference type="AlphaFoldDB" id="A0A2G9ZKU6"/>
<keyword evidence="5 7" id="KW-1133">Transmembrane helix</keyword>
<feature type="transmembrane region" description="Helical" evidence="7">
    <location>
        <begin position="101"/>
        <end position="119"/>
    </location>
</feature>
<feature type="domain" description="Bacterial sugar transferase" evidence="8">
    <location>
        <begin position="302"/>
        <end position="483"/>
    </location>
</feature>
<dbReference type="Pfam" id="PF02397">
    <property type="entry name" value="Bac_transf"/>
    <property type="match status" value="1"/>
</dbReference>
<evidence type="ECO:0000256" key="2">
    <source>
        <dbReference type="ARBA" id="ARBA00006464"/>
    </source>
</evidence>
<dbReference type="Proteomes" id="UP000230729">
    <property type="component" value="Unassembled WGS sequence"/>
</dbReference>
<dbReference type="NCBIfam" id="TIGR03025">
    <property type="entry name" value="EPS_sugtrans"/>
    <property type="match status" value="1"/>
</dbReference>
<dbReference type="InterPro" id="IPR017475">
    <property type="entry name" value="EPS_sugar_tfrase"/>
</dbReference>
<dbReference type="EMBL" id="PCSD01000052">
    <property type="protein sequence ID" value="PIP33796.1"/>
    <property type="molecule type" value="Genomic_DNA"/>
</dbReference>
<protein>
    <recommendedName>
        <fullName evidence="8">Bacterial sugar transferase domain-containing protein</fullName>
    </recommendedName>
</protein>
<evidence type="ECO:0000256" key="7">
    <source>
        <dbReference type="SAM" id="Phobius"/>
    </source>
</evidence>
<evidence type="ECO:0000256" key="1">
    <source>
        <dbReference type="ARBA" id="ARBA00004141"/>
    </source>
</evidence>
<organism evidence="9 10">
    <name type="scientific">Candidatus Falkowbacteria bacterium CG23_combo_of_CG06-09_8_20_14_all_49_15</name>
    <dbReference type="NCBI Taxonomy" id="1974572"/>
    <lineage>
        <taxon>Bacteria</taxon>
        <taxon>Candidatus Falkowiibacteriota</taxon>
    </lineage>
</organism>
<dbReference type="PANTHER" id="PTHR30576:SF0">
    <property type="entry name" value="UNDECAPRENYL-PHOSPHATE N-ACETYLGALACTOSAMINYL 1-PHOSPHATE TRANSFERASE-RELATED"/>
    <property type="match status" value="1"/>
</dbReference>
<dbReference type="Gene3D" id="3.40.50.720">
    <property type="entry name" value="NAD(P)-binding Rossmann-like Domain"/>
    <property type="match status" value="1"/>
</dbReference>
<evidence type="ECO:0000313" key="10">
    <source>
        <dbReference type="Proteomes" id="UP000230729"/>
    </source>
</evidence>
<feature type="transmembrane region" description="Helical" evidence="7">
    <location>
        <begin position="307"/>
        <end position="328"/>
    </location>
</feature>
<sequence length="488" mass="55956">MSFWQNLSKPNNLESFPLFCYIAFMPNNLKKIFLLTGDIAILYIALYLTLLLRYGWGQAGGEWFNHLLPFSSIFFVWLIIFYIADLYNLHLAINNWKFFQRTANSLAVGILLAFSYFYLNPAISIAPKRNLFLFAAMFALAFLVWRRSFNALLKNYLPKNKIALIGGGELAKDLLKELSAKPHLGFVPVLVIAGLENGEQDTLPLGLADDKDPDIARLDDFSALPALVKKEKISTLVLAADPRQSPALRDALFACLPLKTNFVRLANFYEMITGKIPLDAINRIWFLENLSEGEKHAFNVLKRTYDLFLALVLLAATWPAWILLAALIKLESRGPAFFLSRRLGKDNREFNLYKFRTMREEKNDRSPTRNNDPRITRLGRFLRRSRLDELPQVVNILKGEMSFVGPRPERPELVKNLAEKIPFYRERLLIKPGATGWDQISGEYHSPSYEDTIKKLQYDLYYLKNRSVYLDLSIILKTIATVISNGGR</sequence>
<evidence type="ECO:0000256" key="4">
    <source>
        <dbReference type="ARBA" id="ARBA00022692"/>
    </source>
</evidence>
<feature type="transmembrane region" description="Helical" evidence="7">
    <location>
        <begin position="32"/>
        <end position="56"/>
    </location>
</feature>
<comment type="similarity">
    <text evidence="2">Belongs to the bacterial sugar transferase family.</text>
</comment>
<evidence type="ECO:0000256" key="3">
    <source>
        <dbReference type="ARBA" id="ARBA00022679"/>
    </source>
</evidence>
<dbReference type="GO" id="GO:0016780">
    <property type="term" value="F:phosphotransferase activity, for other substituted phosphate groups"/>
    <property type="evidence" value="ECO:0007669"/>
    <property type="project" value="TreeGrafter"/>
</dbReference>
<keyword evidence="4 7" id="KW-0812">Transmembrane</keyword>
<dbReference type="InterPro" id="IPR003362">
    <property type="entry name" value="Bact_transf"/>
</dbReference>
<gene>
    <name evidence="9" type="ORF">COX22_02490</name>
</gene>
<proteinExistence type="inferred from homology"/>
<comment type="caution">
    <text evidence="9">The sequence shown here is derived from an EMBL/GenBank/DDBJ whole genome shotgun (WGS) entry which is preliminary data.</text>
</comment>
<dbReference type="GO" id="GO:0016020">
    <property type="term" value="C:membrane"/>
    <property type="evidence" value="ECO:0007669"/>
    <property type="project" value="UniProtKB-SubCell"/>
</dbReference>